<comment type="caution">
    <text evidence="1">The sequence shown here is derived from an EMBL/GenBank/DDBJ whole genome shotgun (WGS) entry which is preliminary data.</text>
</comment>
<dbReference type="Proteomes" id="UP000036403">
    <property type="component" value="Unassembled WGS sequence"/>
</dbReference>
<evidence type="ECO:0000313" key="1">
    <source>
        <dbReference type="EMBL" id="KMQ81442.1"/>
    </source>
</evidence>
<reference evidence="1 2" key="1">
    <citation type="submission" date="2015-04" db="EMBL/GenBank/DDBJ databases">
        <title>Lasius niger genome sequencing.</title>
        <authorList>
            <person name="Konorov E.A."/>
            <person name="Nikitin M.A."/>
            <person name="Kirill M.V."/>
            <person name="Chang P."/>
        </authorList>
    </citation>
    <scope>NUCLEOTIDE SEQUENCE [LARGE SCALE GENOMIC DNA]</scope>
    <source>
        <tissue evidence="1">Whole</tissue>
    </source>
</reference>
<accession>A0A0J7JTA4</accession>
<evidence type="ECO:0000313" key="2">
    <source>
        <dbReference type="Proteomes" id="UP000036403"/>
    </source>
</evidence>
<keyword evidence="1" id="KW-0413">Isomerase</keyword>
<dbReference type="AlphaFoldDB" id="A0A0J7JTA4"/>
<dbReference type="PaxDb" id="67767-A0A0J7JTA4"/>
<sequence length="87" mass="10170">MQTVSCICIAVTGCSTLLRGVTKRLCDDAHKNISLYYLTKNKFNTVKQRYEAALVDGDVDHDEFLKIISEYREYEKSREEILNKYNR</sequence>
<organism evidence="1 2">
    <name type="scientific">Lasius niger</name>
    <name type="common">Black garden ant</name>
    <dbReference type="NCBI Taxonomy" id="67767"/>
    <lineage>
        <taxon>Eukaryota</taxon>
        <taxon>Metazoa</taxon>
        <taxon>Ecdysozoa</taxon>
        <taxon>Arthropoda</taxon>
        <taxon>Hexapoda</taxon>
        <taxon>Insecta</taxon>
        <taxon>Pterygota</taxon>
        <taxon>Neoptera</taxon>
        <taxon>Endopterygota</taxon>
        <taxon>Hymenoptera</taxon>
        <taxon>Apocrita</taxon>
        <taxon>Aculeata</taxon>
        <taxon>Formicoidea</taxon>
        <taxon>Formicidae</taxon>
        <taxon>Formicinae</taxon>
        <taxon>Lasius</taxon>
        <taxon>Lasius</taxon>
    </lineage>
</organism>
<protein>
    <submittedName>
        <fullName evidence="1">Glyceraldehyde-3-phosphate ketol-isomerase</fullName>
    </submittedName>
</protein>
<gene>
    <name evidence="1" type="ORF">RF55_26300</name>
</gene>
<dbReference type="EMBL" id="LBMM01035434">
    <property type="protein sequence ID" value="KMQ81442.1"/>
    <property type="molecule type" value="Genomic_DNA"/>
</dbReference>
<dbReference type="GO" id="GO:0016853">
    <property type="term" value="F:isomerase activity"/>
    <property type="evidence" value="ECO:0007669"/>
    <property type="project" value="UniProtKB-KW"/>
</dbReference>
<keyword evidence="2" id="KW-1185">Reference proteome</keyword>
<proteinExistence type="predicted"/>
<name>A0A0J7JTA4_LASNI</name>